<dbReference type="Proteomes" id="UP000711488">
    <property type="component" value="Unassembled WGS sequence"/>
</dbReference>
<dbReference type="GO" id="GO:0003735">
    <property type="term" value="F:structural constituent of ribosome"/>
    <property type="evidence" value="ECO:0007669"/>
    <property type="project" value="InterPro"/>
</dbReference>
<dbReference type="GO" id="GO:0005840">
    <property type="term" value="C:ribosome"/>
    <property type="evidence" value="ECO:0007669"/>
    <property type="project" value="UniProtKB-KW"/>
</dbReference>
<accession>A0A6A0GPX1</accession>
<dbReference type="PANTHER" id="PTHR10902">
    <property type="entry name" value="60S RIBOSOMAL PROTEIN L35A"/>
    <property type="match status" value="1"/>
</dbReference>
<dbReference type="HAMAP" id="MF_00573">
    <property type="entry name" value="Ribosomal_eL33"/>
    <property type="match status" value="1"/>
</dbReference>
<evidence type="ECO:0000256" key="5">
    <source>
        <dbReference type="ARBA" id="ARBA00035530"/>
    </source>
</evidence>
<evidence type="ECO:0000313" key="7">
    <source>
        <dbReference type="EMBL" id="KAA0183919.1"/>
    </source>
</evidence>
<reference evidence="7" key="3">
    <citation type="submission" date="2019-06" db="EMBL/GenBank/DDBJ databases">
        <authorList>
            <person name="Poynton C."/>
            <person name="Hasenbein S."/>
            <person name="Benoit J.B."/>
            <person name="Sepulveda M.S."/>
            <person name="Poelchau M.F."/>
            <person name="Murali S.C."/>
            <person name="Chen S."/>
            <person name="Glastad K.M."/>
            <person name="Werren J.H."/>
            <person name="Vineis J.H."/>
            <person name="Bowen J.L."/>
            <person name="Friedrich M."/>
            <person name="Jones J."/>
            <person name="Robertson H.M."/>
            <person name="Feyereisen R."/>
            <person name="Mechler-Hickson A."/>
            <person name="Mathers N."/>
            <person name="Lee C.E."/>
            <person name="Colbourne J.K."/>
            <person name="Biales A."/>
            <person name="Johnston J.S."/>
            <person name="Wellborn G.A."/>
            <person name="Rosendale A.J."/>
            <person name="Cridge A.G."/>
            <person name="Munoz-Torres M.C."/>
            <person name="Bain P.A."/>
            <person name="Manny A.R."/>
            <person name="Major K.M."/>
            <person name="Lambert F.N."/>
            <person name="Vulpe C.D."/>
            <person name="Tuck P."/>
            <person name="Blalock B.J."/>
            <person name="Lin Y.-Y."/>
            <person name="Smith M.E."/>
            <person name="Ochoa-Acuna H."/>
            <person name="Chen M.-J.M."/>
            <person name="Childers C.P."/>
            <person name="Qu J."/>
            <person name="Dugan S."/>
            <person name="Lee S.L."/>
            <person name="Chao H."/>
            <person name="Dinh H."/>
            <person name="Han Y."/>
            <person name="Doddapaneni H."/>
            <person name="Worley K.C."/>
            <person name="Muzny D.M."/>
            <person name="Gibbs R.A."/>
            <person name="Richards S."/>
        </authorList>
    </citation>
    <scope>NUCLEOTIDE SEQUENCE</scope>
    <source>
        <strain evidence="7">HAZT.00-mixed</strain>
        <tissue evidence="7">Whole organism</tissue>
    </source>
</reference>
<dbReference type="SUPFAM" id="SSF50447">
    <property type="entry name" value="Translation proteins"/>
    <property type="match status" value="1"/>
</dbReference>
<evidence type="ECO:0000256" key="2">
    <source>
        <dbReference type="ARBA" id="ARBA00022980"/>
    </source>
</evidence>
<proteinExistence type="inferred from homology"/>
<keyword evidence="2" id="KW-0689">Ribosomal protein</keyword>
<evidence type="ECO:0000256" key="6">
    <source>
        <dbReference type="SAM" id="MobiDB-lite"/>
    </source>
</evidence>
<dbReference type="InterPro" id="IPR018266">
    <property type="entry name" value="Ribosomal_eL33_CS"/>
</dbReference>
<evidence type="ECO:0000256" key="1">
    <source>
        <dbReference type="ARBA" id="ARBA00009269"/>
    </source>
</evidence>
<dbReference type="Gene3D" id="2.40.10.190">
    <property type="entry name" value="translation elongation factor selb, chain A, domain 4"/>
    <property type="match status" value="1"/>
</dbReference>
<dbReference type="Pfam" id="PF01247">
    <property type="entry name" value="Ribosomal_L35Ae"/>
    <property type="match status" value="1"/>
</dbReference>
<name>A0A6A0GPX1_HYAAZ</name>
<dbReference type="EMBL" id="JQDR03017346">
    <property type="protein sequence ID" value="KAA0183919.1"/>
    <property type="molecule type" value="Genomic_DNA"/>
</dbReference>
<dbReference type="OrthoDB" id="1166329at2759"/>
<dbReference type="GO" id="GO:0006412">
    <property type="term" value="P:translation"/>
    <property type="evidence" value="ECO:0007669"/>
    <property type="project" value="InterPro"/>
</dbReference>
<comment type="similarity">
    <text evidence="1">Belongs to the eukaryotic ribosomal protein eL33 family.</text>
</comment>
<dbReference type="PROSITE" id="PS01105">
    <property type="entry name" value="RIBOSOMAL_L35AE"/>
    <property type="match status" value="1"/>
</dbReference>
<dbReference type="InterPro" id="IPR009000">
    <property type="entry name" value="Transl_B-barrel_sf"/>
</dbReference>
<reference evidence="7" key="1">
    <citation type="submission" date="2014-08" db="EMBL/GenBank/DDBJ databases">
        <authorList>
            <person name="Murali S."/>
            <person name="Richards S."/>
            <person name="Bandaranaike D."/>
            <person name="Bellair M."/>
            <person name="Blankenburg K."/>
            <person name="Chao H."/>
            <person name="Dinh H."/>
            <person name="Doddapaneni H."/>
            <person name="Dugan-Rocha S."/>
            <person name="Elkadiri S."/>
            <person name="Gnanaolivu R."/>
            <person name="Hughes D."/>
            <person name="Lee S."/>
            <person name="Li M."/>
            <person name="Ming W."/>
            <person name="Munidasa M."/>
            <person name="Muniz J."/>
            <person name="Nguyen L."/>
            <person name="Osuji N."/>
            <person name="Pu L.-L."/>
            <person name="Puazo M."/>
            <person name="Skinner E."/>
            <person name="Qu C."/>
            <person name="Quiroz J."/>
            <person name="Raj R."/>
            <person name="Weissenberger G."/>
            <person name="Xin Y."/>
            <person name="Zou X."/>
            <person name="Han Y."/>
            <person name="Worley K."/>
            <person name="Muzny D."/>
            <person name="Gibbs R."/>
        </authorList>
    </citation>
    <scope>NUCLEOTIDE SEQUENCE</scope>
    <source>
        <strain evidence="7">HAZT.00-mixed</strain>
        <tissue evidence="7">Whole organism</tissue>
    </source>
</reference>
<keyword evidence="3" id="KW-0687">Ribonucleoprotein</keyword>
<evidence type="ECO:0000256" key="4">
    <source>
        <dbReference type="ARBA" id="ARBA00035228"/>
    </source>
</evidence>
<feature type="region of interest" description="Disordered" evidence="6">
    <location>
        <begin position="1"/>
        <end position="22"/>
    </location>
</feature>
<dbReference type="InterPro" id="IPR038661">
    <property type="entry name" value="Ribosomal_eL33_sf"/>
</dbReference>
<dbReference type="GO" id="GO:1990904">
    <property type="term" value="C:ribonucleoprotein complex"/>
    <property type="evidence" value="ECO:0007669"/>
    <property type="project" value="UniProtKB-KW"/>
</dbReference>
<comment type="caution">
    <text evidence="7">The sequence shown here is derived from an EMBL/GenBank/DDBJ whole genome shotgun (WGS) entry which is preliminary data.</text>
</comment>
<sequence length="107" mass="11959">MAVMSGYRRGQRRQHEQTAILHVEGSRTKNDAAFYVGKKCAFVYKGQRKTGKDAKKTRPFRAIWGKVTRLHGNAGSVRAKFSTNLPPAAIGKRVRIVSITQISQSRS</sequence>
<organism evidence="7">
    <name type="scientific">Hyalella azteca</name>
    <name type="common">Amphipod</name>
    <dbReference type="NCBI Taxonomy" id="294128"/>
    <lineage>
        <taxon>Eukaryota</taxon>
        <taxon>Metazoa</taxon>
        <taxon>Ecdysozoa</taxon>
        <taxon>Arthropoda</taxon>
        <taxon>Crustacea</taxon>
        <taxon>Multicrustacea</taxon>
        <taxon>Malacostraca</taxon>
        <taxon>Eumalacostraca</taxon>
        <taxon>Peracarida</taxon>
        <taxon>Amphipoda</taxon>
        <taxon>Senticaudata</taxon>
        <taxon>Talitrida</taxon>
        <taxon>Talitroidea</taxon>
        <taxon>Hyalellidae</taxon>
        <taxon>Hyalella</taxon>
    </lineage>
</organism>
<gene>
    <name evidence="7" type="ORF">HAZT_HAZT005795</name>
</gene>
<dbReference type="AlphaFoldDB" id="A0A6A0GPX1"/>
<protein>
    <recommendedName>
        <fullName evidence="4">Large ribosomal subunit protein eL33</fullName>
    </recommendedName>
    <alternativeName>
        <fullName evidence="5">60S ribosomal protein L35a</fullName>
    </alternativeName>
</protein>
<evidence type="ECO:0000256" key="3">
    <source>
        <dbReference type="ARBA" id="ARBA00023274"/>
    </source>
</evidence>
<reference evidence="7" key="2">
    <citation type="journal article" date="2018" name="Environ. Sci. Technol.">
        <title>The Toxicogenome of Hyalella azteca: A Model for Sediment Ecotoxicology and Evolutionary Toxicology.</title>
        <authorList>
            <person name="Poynton H.C."/>
            <person name="Hasenbein S."/>
            <person name="Benoit J.B."/>
            <person name="Sepulveda M.S."/>
            <person name="Poelchau M.F."/>
            <person name="Hughes D.S.T."/>
            <person name="Murali S.C."/>
            <person name="Chen S."/>
            <person name="Glastad K.M."/>
            <person name="Goodisman M.A.D."/>
            <person name="Werren J.H."/>
            <person name="Vineis J.H."/>
            <person name="Bowen J.L."/>
            <person name="Friedrich M."/>
            <person name="Jones J."/>
            <person name="Robertson H.M."/>
            <person name="Feyereisen R."/>
            <person name="Mechler-Hickson A."/>
            <person name="Mathers N."/>
            <person name="Lee C.E."/>
            <person name="Colbourne J.K."/>
            <person name="Biales A."/>
            <person name="Johnston J.S."/>
            <person name="Wellborn G.A."/>
            <person name="Rosendale A.J."/>
            <person name="Cridge A.G."/>
            <person name="Munoz-Torres M.C."/>
            <person name="Bain P.A."/>
            <person name="Manny A.R."/>
            <person name="Major K.M."/>
            <person name="Lambert F.N."/>
            <person name="Vulpe C.D."/>
            <person name="Tuck P."/>
            <person name="Blalock B.J."/>
            <person name="Lin Y.Y."/>
            <person name="Smith M.E."/>
            <person name="Ochoa-Acuna H."/>
            <person name="Chen M.M."/>
            <person name="Childers C.P."/>
            <person name="Qu J."/>
            <person name="Dugan S."/>
            <person name="Lee S.L."/>
            <person name="Chao H."/>
            <person name="Dinh H."/>
            <person name="Han Y."/>
            <person name="Doddapaneni H."/>
            <person name="Worley K.C."/>
            <person name="Muzny D.M."/>
            <person name="Gibbs R.A."/>
            <person name="Richards S."/>
        </authorList>
    </citation>
    <scope>NUCLEOTIDE SEQUENCE</scope>
    <source>
        <strain evidence="7">HAZT.00-mixed</strain>
        <tissue evidence="7">Whole organism</tissue>
    </source>
</reference>
<dbReference type="InterPro" id="IPR001780">
    <property type="entry name" value="Ribosomal_eL33"/>
</dbReference>